<organism evidence="1">
    <name type="scientific">Hydroides elegans</name>
    <name type="common">Polychaete tubeworm</name>
    <dbReference type="NCBI Taxonomy" id="216498"/>
    <lineage>
        <taxon>Eukaryota</taxon>
        <taxon>Metazoa</taxon>
        <taxon>Spiralia</taxon>
        <taxon>Lophotrochozoa</taxon>
        <taxon>Annelida</taxon>
        <taxon>Polychaeta</taxon>
        <taxon>Sedentaria</taxon>
        <taxon>Canalipalpata</taxon>
        <taxon>Sabellida</taxon>
        <taxon>Serpulidae</taxon>
        <taxon>Hydroides</taxon>
    </lineage>
</organism>
<evidence type="ECO:0000313" key="1">
    <source>
        <dbReference type="EMBL" id="ADC54268.1"/>
    </source>
</evidence>
<dbReference type="AlphaFoldDB" id="D3UA33"/>
<name>D3UA33_HYDEL</name>
<protein>
    <submittedName>
        <fullName evidence="1">Putative collagen</fullName>
    </submittedName>
</protein>
<reference evidence="1" key="1">
    <citation type="submission" date="2009-03" db="EMBL/GenBank/DDBJ databases">
        <title>Involvement of a novel p38 mitogen-activated protein kinase in larval settlement of the polychaete Hydroides elegans (Haswell).</title>
        <authorList>
            <person name="Wang H."/>
            <person name="Qian P.-Y."/>
        </authorList>
    </citation>
    <scope>NUCLEOTIDE SEQUENCE</scope>
</reference>
<keyword evidence="1" id="KW-0176">Collagen</keyword>
<dbReference type="PANTHER" id="PTHR24024">
    <property type="entry name" value="PULMONARY SURFACTANT-ASSOCIATED PROTEIN A"/>
    <property type="match status" value="1"/>
</dbReference>
<sequence>QHQGSPVWPTSVHDHNVPCAVCSVTGRSRLLMIPAKITCPDGWTEEYGGFLVAAHHSHQASTFECLDGEPEHIPGGGANTDGGLMYIVEAMGPTLSSPPYTRVTTELCGVYCLRVHTENSFSISSILE</sequence>
<dbReference type="EMBL" id="FJ823666">
    <property type="protein sequence ID" value="ADC54268.1"/>
    <property type="molecule type" value="mRNA"/>
</dbReference>
<dbReference type="PANTHER" id="PTHR24024:SF18">
    <property type="entry name" value="SHORT-CHAIN COLLAGEN C4-LIKE"/>
    <property type="match status" value="1"/>
</dbReference>
<proteinExistence type="evidence at transcript level"/>
<dbReference type="InterPro" id="IPR051077">
    <property type="entry name" value="Ca-dependent_lectin"/>
</dbReference>
<dbReference type="GO" id="GO:0005581">
    <property type="term" value="C:collagen trimer"/>
    <property type="evidence" value="ECO:0007669"/>
    <property type="project" value="UniProtKB-KW"/>
</dbReference>
<feature type="non-terminal residue" evidence="1">
    <location>
        <position position="1"/>
    </location>
</feature>
<accession>D3UA33</accession>
<dbReference type="GO" id="GO:0005615">
    <property type="term" value="C:extracellular space"/>
    <property type="evidence" value="ECO:0007669"/>
    <property type="project" value="TreeGrafter"/>
</dbReference>